<reference evidence="8" key="1">
    <citation type="submission" date="2025-08" db="UniProtKB">
        <authorList>
            <consortium name="Ensembl"/>
        </authorList>
    </citation>
    <scope>IDENTIFICATION</scope>
</reference>
<dbReference type="PANTHER" id="PTHR19367">
    <property type="entry name" value="T-CELL RECEPTOR ALPHA CHAIN V REGION"/>
    <property type="match status" value="1"/>
</dbReference>
<dbReference type="PROSITE" id="PS50835">
    <property type="entry name" value="IG_LIKE"/>
    <property type="match status" value="1"/>
</dbReference>
<dbReference type="PANTHER" id="PTHR19367:SF18">
    <property type="entry name" value="T CELL RECEPTOR ALPHA VARIABLE 16"/>
    <property type="match status" value="1"/>
</dbReference>
<keyword evidence="6" id="KW-0812">Transmembrane</keyword>
<dbReference type="InterPro" id="IPR051287">
    <property type="entry name" value="TCR_variable_region"/>
</dbReference>
<name>A0A671SR48_9TELE</name>
<evidence type="ECO:0000313" key="8">
    <source>
        <dbReference type="Ensembl" id="ENSSANP00000099518.1"/>
    </source>
</evidence>
<sequence>MDRCFILILIVGTGIIGIILVICIFVKYAAKCVSNIILSTFTNQKSVHMFLLLTGLVAGDNIEPDKGTDKNTEERETVKLSCSYSTNSEYVRLYWYRQYPNREPEYLLLKNARSASDYEHSSDHRFQLTALHSSTELTITDVRLSDSALYYCALRVGAHTEKTKLKVR</sequence>
<proteinExistence type="predicted"/>
<dbReference type="SMART" id="SM00409">
    <property type="entry name" value="IG"/>
    <property type="match status" value="1"/>
</dbReference>
<dbReference type="Pfam" id="PF07686">
    <property type="entry name" value="V-set"/>
    <property type="match status" value="1"/>
</dbReference>
<reference evidence="8" key="2">
    <citation type="submission" date="2025-09" db="UniProtKB">
        <authorList>
            <consortium name="Ensembl"/>
        </authorList>
    </citation>
    <scope>IDENTIFICATION</scope>
</reference>
<dbReference type="InterPro" id="IPR013783">
    <property type="entry name" value="Ig-like_fold"/>
</dbReference>
<keyword evidence="5" id="KW-1279">T cell receptor</keyword>
<keyword evidence="4" id="KW-0393">Immunoglobulin domain</keyword>
<keyword evidence="3" id="KW-0675">Receptor</keyword>
<dbReference type="InterPro" id="IPR007110">
    <property type="entry name" value="Ig-like_dom"/>
</dbReference>
<dbReference type="SUPFAM" id="SSF48726">
    <property type="entry name" value="Immunoglobulin"/>
    <property type="match status" value="1"/>
</dbReference>
<dbReference type="Proteomes" id="UP000472260">
    <property type="component" value="Unassembled WGS sequence"/>
</dbReference>
<protein>
    <recommendedName>
        <fullName evidence="7">Ig-like domain-containing protein</fullName>
    </recommendedName>
</protein>
<dbReference type="AlphaFoldDB" id="A0A671SR48"/>
<evidence type="ECO:0000256" key="4">
    <source>
        <dbReference type="ARBA" id="ARBA00023319"/>
    </source>
</evidence>
<evidence type="ECO:0000259" key="7">
    <source>
        <dbReference type="PROSITE" id="PS50835"/>
    </source>
</evidence>
<dbReference type="SMART" id="SM00406">
    <property type="entry name" value="IGv"/>
    <property type="match status" value="1"/>
</dbReference>
<organism evidence="8 9">
    <name type="scientific">Sinocyclocheilus anshuiensis</name>
    <dbReference type="NCBI Taxonomy" id="1608454"/>
    <lineage>
        <taxon>Eukaryota</taxon>
        <taxon>Metazoa</taxon>
        <taxon>Chordata</taxon>
        <taxon>Craniata</taxon>
        <taxon>Vertebrata</taxon>
        <taxon>Euteleostomi</taxon>
        <taxon>Actinopterygii</taxon>
        <taxon>Neopterygii</taxon>
        <taxon>Teleostei</taxon>
        <taxon>Ostariophysi</taxon>
        <taxon>Cypriniformes</taxon>
        <taxon>Cyprinidae</taxon>
        <taxon>Cyprininae</taxon>
        <taxon>Sinocyclocheilus</taxon>
    </lineage>
</organism>
<dbReference type="InterPro" id="IPR003599">
    <property type="entry name" value="Ig_sub"/>
</dbReference>
<feature type="domain" description="Ig-like" evidence="7">
    <location>
        <begin position="64"/>
        <end position="168"/>
    </location>
</feature>
<dbReference type="Gene3D" id="2.60.40.10">
    <property type="entry name" value="Immunoglobulins"/>
    <property type="match status" value="1"/>
</dbReference>
<keyword evidence="6" id="KW-0472">Membrane</keyword>
<evidence type="ECO:0000256" key="5">
    <source>
        <dbReference type="ARBA" id="ARBA00043266"/>
    </source>
</evidence>
<evidence type="ECO:0000256" key="6">
    <source>
        <dbReference type="SAM" id="Phobius"/>
    </source>
</evidence>
<dbReference type="InterPro" id="IPR013106">
    <property type="entry name" value="Ig_V-set"/>
</dbReference>
<keyword evidence="2" id="KW-1064">Adaptive immunity</keyword>
<evidence type="ECO:0000256" key="3">
    <source>
        <dbReference type="ARBA" id="ARBA00023170"/>
    </source>
</evidence>
<dbReference type="GO" id="GO:0002250">
    <property type="term" value="P:adaptive immune response"/>
    <property type="evidence" value="ECO:0007669"/>
    <property type="project" value="UniProtKB-KW"/>
</dbReference>
<dbReference type="GO" id="GO:0042101">
    <property type="term" value="C:T cell receptor complex"/>
    <property type="evidence" value="ECO:0007669"/>
    <property type="project" value="UniProtKB-KW"/>
</dbReference>
<keyword evidence="1" id="KW-0732">Signal</keyword>
<accession>A0A671SR48</accession>
<keyword evidence="9" id="KW-1185">Reference proteome</keyword>
<feature type="transmembrane region" description="Helical" evidence="6">
    <location>
        <begin position="6"/>
        <end position="26"/>
    </location>
</feature>
<dbReference type="InterPro" id="IPR036179">
    <property type="entry name" value="Ig-like_dom_sf"/>
</dbReference>
<keyword evidence="5" id="KW-0391">Immunity</keyword>
<evidence type="ECO:0000313" key="9">
    <source>
        <dbReference type="Proteomes" id="UP000472260"/>
    </source>
</evidence>
<evidence type="ECO:0000256" key="2">
    <source>
        <dbReference type="ARBA" id="ARBA00023130"/>
    </source>
</evidence>
<keyword evidence="6" id="KW-1133">Transmembrane helix</keyword>
<dbReference type="Ensembl" id="ENSSANT00000105663.1">
    <property type="protein sequence ID" value="ENSSANP00000099518.1"/>
    <property type="gene ID" value="ENSSANG00000048959.1"/>
</dbReference>
<evidence type="ECO:0000256" key="1">
    <source>
        <dbReference type="ARBA" id="ARBA00022729"/>
    </source>
</evidence>